<dbReference type="InterPro" id="IPR029068">
    <property type="entry name" value="Glyas_Bleomycin-R_OHBP_Dase"/>
</dbReference>
<keyword evidence="2" id="KW-1185">Reference proteome</keyword>
<organism evidence="1 2">
    <name type="scientific">Oleispira antarctica RB-8</name>
    <dbReference type="NCBI Taxonomy" id="698738"/>
    <lineage>
        <taxon>Bacteria</taxon>
        <taxon>Pseudomonadati</taxon>
        <taxon>Pseudomonadota</taxon>
        <taxon>Gammaproteobacteria</taxon>
        <taxon>Oceanospirillales</taxon>
        <taxon>Oceanospirillaceae</taxon>
        <taxon>Oleispira</taxon>
    </lineage>
</organism>
<dbReference type="EMBL" id="FO203512">
    <property type="protein sequence ID" value="CCK74922.1"/>
    <property type="molecule type" value="Genomic_DNA"/>
</dbReference>
<dbReference type="OrthoDB" id="1426774at2"/>
<dbReference type="Proteomes" id="UP000032749">
    <property type="component" value="Chromosome"/>
</dbReference>
<evidence type="ECO:0000313" key="2">
    <source>
        <dbReference type="Proteomes" id="UP000032749"/>
    </source>
</evidence>
<name>R4YKH3_OLEAN</name>
<proteinExistence type="predicted"/>
<dbReference type="Gene3D" id="3.10.180.10">
    <property type="entry name" value="2,3-Dihydroxybiphenyl 1,2-Dioxygenase, domain 1"/>
    <property type="match status" value="1"/>
</dbReference>
<accession>R4YKH3</accession>
<reference evidence="1 2" key="1">
    <citation type="journal article" date="2013" name="Nat. Commun.">
        <title>Genome sequence and functional genomic analysis of the oil-degrading bacterium Oleispira antarctica.</title>
        <authorList>
            <person name="Kube M."/>
            <person name="Chernikova T.N."/>
            <person name="Al-Ramahi Y."/>
            <person name="Beloqui A."/>
            <person name="Lopez-Cortez N."/>
            <person name="Guazzaroni M.E."/>
            <person name="Heipieper H.J."/>
            <person name="Klages S."/>
            <person name="Kotsyurbenko O.R."/>
            <person name="Langer I."/>
            <person name="Nechitaylo T.Y."/>
            <person name="Lunsdorf H."/>
            <person name="Fernandez M."/>
            <person name="Juarez S."/>
            <person name="Ciordia S."/>
            <person name="Singer A."/>
            <person name="Kagan O."/>
            <person name="Egorova O."/>
            <person name="Petit P.A."/>
            <person name="Stogios P."/>
            <person name="Kim Y."/>
            <person name="Tchigvintsev A."/>
            <person name="Flick R."/>
            <person name="Denaro R."/>
            <person name="Genovese M."/>
            <person name="Albar J.P."/>
            <person name="Reva O.N."/>
            <person name="Martinez-Gomariz M."/>
            <person name="Tran H."/>
            <person name="Ferrer M."/>
            <person name="Savchenko A."/>
            <person name="Yakunin A.F."/>
            <person name="Yakimov M.M."/>
            <person name="Golyshina O.V."/>
            <person name="Reinhardt R."/>
            <person name="Golyshin P.N."/>
        </authorList>
    </citation>
    <scope>NUCLEOTIDE SEQUENCE [LARGE SCALE GENOMIC DNA]</scope>
</reference>
<dbReference type="AlphaFoldDB" id="R4YKH3"/>
<protein>
    <submittedName>
        <fullName evidence="1">Uncharacterized protein</fullName>
    </submittedName>
</protein>
<evidence type="ECO:0000313" key="1">
    <source>
        <dbReference type="EMBL" id="CCK74922.1"/>
    </source>
</evidence>
<dbReference type="HOGENOM" id="CLU_100146_0_0_6"/>
<dbReference type="KEGG" id="oai:OLEAN_C07460"/>
<sequence length="229" mass="25563">MKLALDHFFILVEPEAKVANLLAELGLEESFSRDHPGQGTSNRCFSFSNSKLELLWLHNEEEANNGPAKGLQFPQRSTNKKASPFGLILKRAGTVIDNKKESSKKESSELTIPFNGWCYQPDYFPAPMAFHVGNNSENLIEPLCIYVPFMEPVKREVDLSSEKGTFKSISHVHIHVPADSLSPELLITSQSEGLSVECGAEHLMEATFDQKTSGLSKDLRPDIPLILHW</sequence>
<gene>
    <name evidence="1" type="ORF">OLEAN_C07460</name>
</gene>